<evidence type="ECO:0008006" key="3">
    <source>
        <dbReference type="Google" id="ProtNLM"/>
    </source>
</evidence>
<proteinExistence type="predicted"/>
<dbReference type="OrthoDB" id="121380at2759"/>
<evidence type="ECO:0000313" key="2">
    <source>
        <dbReference type="Proteomes" id="UP000238274"/>
    </source>
</evidence>
<organism evidence="1 2">
    <name type="scientific">Puccinia striiformis</name>
    <dbReference type="NCBI Taxonomy" id="27350"/>
    <lineage>
        <taxon>Eukaryota</taxon>
        <taxon>Fungi</taxon>
        <taxon>Dikarya</taxon>
        <taxon>Basidiomycota</taxon>
        <taxon>Pucciniomycotina</taxon>
        <taxon>Pucciniomycetes</taxon>
        <taxon>Pucciniales</taxon>
        <taxon>Pucciniaceae</taxon>
        <taxon>Puccinia</taxon>
    </lineage>
</organism>
<dbReference type="GO" id="GO:0016702">
    <property type="term" value="F:oxidoreductase activity, acting on single donors with incorporation of molecular oxygen, incorporation of two atoms of oxygen"/>
    <property type="evidence" value="ECO:0007669"/>
    <property type="project" value="InterPro"/>
</dbReference>
<dbReference type="PANTHER" id="PTHR34315:SF4">
    <property type="entry name" value="INTRADIOL RING-CLEAVAGE DIOXYGENASES DOMAIN-CONTAINING PROTEIN"/>
    <property type="match status" value="1"/>
</dbReference>
<protein>
    <recommendedName>
        <fullName evidence="3">Intradiol ring-cleavage dioxygenases domain-containing protein</fullName>
    </recommendedName>
</protein>
<dbReference type="Proteomes" id="UP000238274">
    <property type="component" value="Unassembled WGS sequence"/>
</dbReference>
<dbReference type="InterPro" id="IPR015889">
    <property type="entry name" value="Intradiol_dOase_core"/>
</dbReference>
<gene>
    <name evidence="1" type="ORF">PSHT_01694</name>
</gene>
<dbReference type="PANTHER" id="PTHR34315">
    <property type="match status" value="1"/>
</dbReference>
<reference evidence="2" key="2">
    <citation type="journal article" date="2018" name="BMC Genomics">
        <title>Genomic insights into host adaptation between the wheat stripe rust pathogen (Puccinia striiformis f. sp. tritici) and the barley stripe rust pathogen (Puccinia striiformis f. sp. hordei).</title>
        <authorList>
            <person name="Xia C."/>
            <person name="Wang M."/>
            <person name="Yin C."/>
            <person name="Cornejo O.E."/>
            <person name="Hulbert S.H."/>
            <person name="Chen X."/>
        </authorList>
    </citation>
    <scope>NUCLEOTIDE SEQUENCE [LARGE SCALE GENOMIC DNA]</scope>
    <source>
        <strain evidence="2">93TX-2</strain>
    </source>
</reference>
<evidence type="ECO:0000313" key="1">
    <source>
        <dbReference type="EMBL" id="POW22093.1"/>
    </source>
</evidence>
<dbReference type="GO" id="GO:0005506">
    <property type="term" value="F:iron ion binding"/>
    <property type="evidence" value="ECO:0007669"/>
    <property type="project" value="InterPro"/>
</dbReference>
<dbReference type="AlphaFoldDB" id="A0A2S4WJZ9"/>
<comment type="caution">
    <text evidence="1">The sequence shown here is derived from an EMBL/GenBank/DDBJ whole genome shotgun (WGS) entry which is preliminary data.</text>
</comment>
<sequence>HNEPKTEDEIRDYIDSQRSIYHCYPEILNQVEQRKAMFAKTSSGAELVDQTATATASKLQTLEFGSSQSDYPPDHPFLESPSNLVCTQRHSSAKINKIRNSTCVLSPIVTAGPYYHQEGHPIRQDIAEWQDGLPLVRDMSIPTFIDIPQQKKRQATRKSQIDLTDAVISTINQNYLSHDRDQRPWISEVLVDIWHANATGFYGGHPNPAKGFENEKPQVGGVRGGLLTGYPRDNYDEQWLRGAWPTDKNGVARFNTIFPGYYTGRATHIHAEVHTSWDMTSNGTFNSKDVQYVGQFFFDDEINMSVDKMWPYNQNPNPELERLAEDIHNSKVNGFQPTLDIIKAGSVINQGLVGFMTVGINLSHRYDHHHNPKHAYSDFD</sequence>
<reference evidence="1 2" key="1">
    <citation type="submission" date="2017-12" db="EMBL/GenBank/DDBJ databases">
        <title>Gene loss provides genomic basis for host adaptation in cereal stripe rust fungi.</title>
        <authorList>
            <person name="Xia C."/>
        </authorList>
    </citation>
    <scope>NUCLEOTIDE SEQUENCE [LARGE SCALE GENOMIC DNA]</scope>
    <source>
        <strain evidence="1 2">93TX-2</strain>
    </source>
</reference>
<dbReference type="SUPFAM" id="SSF49482">
    <property type="entry name" value="Aromatic compound dioxygenase"/>
    <property type="match status" value="1"/>
</dbReference>
<feature type="non-terminal residue" evidence="1">
    <location>
        <position position="1"/>
    </location>
</feature>
<accession>A0A2S4WJZ9</accession>
<feature type="non-terminal residue" evidence="1">
    <location>
        <position position="380"/>
    </location>
</feature>
<dbReference type="VEuPathDB" id="FungiDB:PSTT_02268"/>
<reference evidence="2" key="3">
    <citation type="journal article" date="2018" name="Mol. Plant Microbe Interact.">
        <title>Genome sequence resources for the wheat stripe rust pathogen (Puccinia striiformis f. sp. tritici) and the barley stripe rust pathogen (Puccinia striiformis f. sp. hordei).</title>
        <authorList>
            <person name="Xia C."/>
            <person name="Wang M."/>
            <person name="Yin C."/>
            <person name="Cornejo O.E."/>
            <person name="Hulbert S.H."/>
            <person name="Chen X."/>
        </authorList>
    </citation>
    <scope>NUCLEOTIDE SEQUENCE [LARGE SCALE GENOMIC DNA]</scope>
    <source>
        <strain evidence="2">93TX-2</strain>
    </source>
</reference>
<dbReference type="EMBL" id="PKSM01000013">
    <property type="protein sequence ID" value="POW22093.1"/>
    <property type="molecule type" value="Genomic_DNA"/>
</dbReference>
<dbReference type="Gene3D" id="2.60.130.10">
    <property type="entry name" value="Aromatic compound dioxygenase"/>
    <property type="match status" value="1"/>
</dbReference>
<name>A0A2S4WJZ9_9BASI</name>
<dbReference type="VEuPathDB" id="FungiDB:PSHT_01694"/>
<keyword evidence="2" id="KW-1185">Reference proteome</keyword>